<accession>A0A549YFM0</accession>
<keyword evidence="3" id="KW-1185">Reference proteome</keyword>
<sequence>MVDTLAYLSLIILFFMALWYIAKWVLLPALALIVRIVFRKKFKQLEKDRQESVEKLRSMGIKVSSLDNQTNGGYTSIR</sequence>
<evidence type="ECO:0000313" key="2">
    <source>
        <dbReference type="EMBL" id="TRM10691.1"/>
    </source>
</evidence>
<gene>
    <name evidence="2" type="ORF">FH966_02590</name>
</gene>
<proteinExistence type="predicted"/>
<keyword evidence="1" id="KW-0472">Membrane</keyword>
<keyword evidence="1" id="KW-0812">Transmembrane</keyword>
<dbReference type="Proteomes" id="UP000319280">
    <property type="component" value="Unassembled WGS sequence"/>
</dbReference>
<evidence type="ECO:0000313" key="3">
    <source>
        <dbReference type="Proteomes" id="UP000319280"/>
    </source>
</evidence>
<organism evidence="2 3">
    <name type="scientific">Lentibacillus cibarius</name>
    <dbReference type="NCBI Taxonomy" id="2583219"/>
    <lineage>
        <taxon>Bacteria</taxon>
        <taxon>Bacillati</taxon>
        <taxon>Bacillota</taxon>
        <taxon>Bacilli</taxon>
        <taxon>Bacillales</taxon>
        <taxon>Bacillaceae</taxon>
        <taxon>Lentibacillus</taxon>
    </lineage>
</organism>
<comment type="caution">
    <text evidence="2">The sequence shown here is derived from an EMBL/GenBank/DDBJ whole genome shotgun (WGS) entry which is preliminary data.</text>
</comment>
<keyword evidence="1" id="KW-1133">Transmembrane helix</keyword>
<dbReference type="EMBL" id="VJMZ01000001">
    <property type="protein sequence ID" value="TRM10691.1"/>
    <property type="molecule type" value="Genomic_DNA"/>
</dbReference>
<evidence type="ECO:0000256" key="1">
    <source>
        <dbReference type="SAM" id="Phobius"/>
    </source>
</evidence>
<protein>
    <submittedName>
        <fullName evidence="2">Uncharacterized protein</fullName>
    </submittedName>
</protein>
<name>A0A549YFM0_9BACI</name>
<feature type="transmembrane region" description="Helical" evidence="1">
    <location>
        <begin position="6"/>
        <end position="38"/>
    </location>
</feature>
<dbReference type="RefSeq" id="WP_142789963.1">
    <property type="nucleotide sequence ID" value="NZ_VJMZ01000001.1"/>
</dbReference>
<reference evidence="2 3" key="1">
    <citation type="submission" date="2019-07" db="EMBL/GenBank/DDBJ databases">
        <title>Genomic analysis of Lentibacillus sp. NKC851-2.</title>
        <authorList>
            <person name="Oh Y.J."/>
        </authorList>
    </citation>
    <scope>NUCLEOTIDE SEQUENCE [LARGE SCALE GENOMIC DNA]</scope>
    <source>
        <strain evidence="2 3">NKC851-2</strain>
    </source>
</reference>
<dbReference type="AlphaFoldDB" id="A0A549YFM0"/>